<reference evidence="1" key="1">
    <citation type="submission" date="2021-05" db="EMBL/GenBank/DDBJ databases">
        <title>An isolated secondary fermenter in methanogenic hydrocarbon-degrading communities.</title>
        <authorList>
            <person name="Liu Y.-F."/>
            <person name="Liu Z.-l."/>
        </authorList>
    </citation>
    <scope>NUCLEOTIDE SEQUENCE</scope>
    <source>
        <strain evidence="1">L-13</strain>
    </source>
</reference>
<keyword evidence="2" id="KW-1185">Reference proteome</keyword>
<evidence type="ECO:0000313" key="1">
    <source>
        <dbReference type="EMBL" id="QVL35703.1"/>
    </source>
</evidence>
<accession>A0ACD1DUD5</accession>
<protein>
    <submittedName>
        <fullName evidence="1">EAL domain-containing protein</fullName>
    </submittedName>
</protein>
<dbReference type="Proteomes" id="UP000682204">
    <property type="component" value="Chromosome"/>
</dbReference>
<sequence length="555" mass="61637">MLFSTIGFFSWIEGGNRKLRWLMVPVLSGLIAGVSLLVYFTGGIKYVFSHSMYLPILLSGLLFGVRGGTLSGLLGGIALGPFMPLDLLTGEMQHPLNWIYRTAIFALYGAFAGLVSDGVGRHVQRFHWVAHHDEATGLPNLSALGDDLKRLSAKETSPALALLSVENISELKGVFGPQVTHAVIRQLADRSRQALSGLKQVYRTDIQELSLLFSGRDREELDAELQKLTRLYLQPFFFRDIPLHCDIRIAVVSVENRCTSADTCLQLAESALLRARQENQDLVTCDERQIEDTICLLGELKEALKAGQLHVHYQPLVSTRDGRVELVEALIRWHHPQRGDIPPGKFIPRAEKSTLIHQLTHFVLDSSLAQAALWHESGIDLTVAVNISAKNLADPDFTDSVLALLDKHRVPGRRLVLEITEGNFLSDIKHCIGELKRLAEAEIRIAIDDFGTGYSSLAYLHELPVSVVKIDQSFVFDLPKDKTAASIVGMAQGLARRLGIRAVAEGVENRDALDFLVSRDVDLLQGYLIARPMAAEDLTRWYRSLPEPGIWHLVD</sequence>
<dbReference type="EMBL" id="CP074691">
    <property type="protein sequence ID" value="QVL35703.1"/>
    <property type="molecule type" value="Genomic_DNA"/>
</dbReference>
<proteinExistence type="predicted"/>
<gene>
    <name evidence="1" type="ORF">KIH16_11085</name>
</gene>
<evidence type="ECO:0000313" key="2">
    <source>
        <dbReference type="Proteomes" id="UP000682204"/>
    </source>
</evidence>
<organism evidence="1 2">
    <name type="scientific">Aminirod propionatiphilus</name>
    <dbReference type="NCBI Taxonomy" id="3415223"/>
    <lineage>
        <taxon>Bacteria</taxon>
        <taxon>Thermotogati</taxon>
        <taxon>Synergistota</taxon>
        <taxon>Synergistia</taxon>
        <taxon>Synergistales</taxon>
        <taxon>Aminiphilaceae</taxon>
        <taxon>Aminirod</taxon>
    </lineage>
</organism>
<name>A0ACD1DUD5_9BACT</name>